<evidence type="ECO:0000313" key="7">
    <source>
        <dbReference type="EMBL" id="KAF5450881.1"/>
    </source>
</evidence>
<dbReference type="AlphaFoldDB" id="A0A833X029"/>
<dbReference type="SFLD" id="SFLDG01019">
    <property type="entry name" value="Terpene_Cyclase_Like_1_C_Termi"/>
    <property type="match status" value="1"/>
</dbReference>
<reference evidence="7" key="2">
    <citation type="submission" date="2020-03" db="EMBL/GenBank/DDBJ databases">
        <title>Walnut 2.0.</title>
        <authorList>
            <person name="Marrano A."/>
            <person name="Britton M."/>
            <person name="Zimin A.V."/>
            <person name="Zaini P.A."/>
            <person name="Workman R."/>
            <person name="Puiu D."/>
            <person name="Bianco L."/>
            <person name="Allen B.J."/>
            <person name="Troggio M."/>
            <person name="Leslie C.A."/>
            <person name="Timp W."/>
            <person name="Dendekar A."/>
            <person name="Salzberg S.L."/>
            <person name="Neale D.B."/>
        </authorList>
    </citation>
    <scope>NUCLEOTIDE SEQUENCE</scope>
    <source>
        <tissue evidence="7">Leaves</tissue>
    </source>
</reference>
<evidence type="ECO:0000256" key="2">
    <source>
        <dbReference type="ARBA" id="ARBA00022723"/>
    </source>
</evidence>
<evidence type="ECO:0000259" key="6">
    <source>
        <dbReference type="Pfam" id="PF03936"/>
    </source>
</evidence>
<dbReference type="EMBL" id="LIHL02000013">
    <property type="protein sequence ID" value="KAF5450881.1"/>
    <property type="molecule type" value="Genomic_DNA"/>
</dbReference>
<dbReference type="InterPro" id="IPR036965">
    <property type="entry name" value="Terpene_synth_N_sf"/>
</dbReference>
<dbReference type="InterPro" id="IPR044814">
    <property type="entry name" value="Terpene_cyclase_plant_C1"/>
</dbReference>
<comment type="caution">
    <text evidence="7">The sequence shown here is derived from an EMBL/GenBank/DDBJ whole genome shotgun (WGS) entry which is preliminary data.</text>
</comment>
<dbReference type="CDD" id="cd00684">
    <property type="entry name" value="Terpene_cyclase_plant_C1"/>
    <property type="match status" value="1"/>
</dbReference>
<dbReference type="FunFam" id="1.50.10.130:FF:000001">
    <property type="entry name" value="Isoprene synthase, chloroplastic"/>
    <property type="match status" value="1"/>
</dbReference>
<comment type="cofactor">
    <cofactor evidence="1">
        <name>Mg(2+)</name>
        <dbReference type="ChEBI" id="CHEBI:18420"/>
    </cofactor>
</comment>
<gene>
    <name evidence="7" type="ORF">F2P56_031197</name>
</gene>
<dbReference type="InterPro" id="IPR001906">
    <property type="entry name" value="Terpene_synth_N"/>
</dbReference>
<dbReference type="GO" id="GO:0000287">
    <property type="term" value="F:magnesium ion binding"/>
    <property type="evidence" value="ECO:0007669"/>
    <property type="project" value="InterPro"/>
</dbReference>
<feature type="domain" description="Terpene synthase metal-binding" evidence="6">
    <location>
        <begin position="320"/>
        <end position="553"/>
    </location>
</feature>
<dbReference type="SUPFAM" id="SSF48576">
    <property type="entry name" value="Terpenoid synthases"/>
    <property type="match status" value="1"/>
</dbReference>
<dbReference type="Gene3D" id="1.10.600.10">
    <property type="entry name" value="Farnesyl Diphosphate Synthase"/>
    <property type="match status" value="1"/>
</dbReference>
<dbReference type="SFLD" id="SFLDS00005">
    <property type="entry name" value="Isoprenoid_Synthase_Type_I"/>
    <property type="match status" value="1"/>
</dbReference>
<accession>A0A833X029</accession>
<sequence length="614" mass="71403">ITQLNPFNPKIKALPMAYSMCLSVLDSVRHCNPAALLPSKKPVSHVTKGNRDVPRPFQSMALEENSSTDSTIVRRSGNYHPTIWNDDYIQSLTSEYGGESYTRKIDNLKEEVTKMLHKMVDPLKQVEMIDILQRLGVSYHFEDEIRRILDKIHNTHYGGRGVCKEKSLYATALEFRLLRQKRYNVPQEVFKSFTNEKGNFYECICDDPKGMLALYEASFLLIEGESILEEARDFASKHLKDYVEKSKDQNLRAMVNHALELPLHWRMIRLEVRWFIDVYRSREDMNPVLLQLAELDFNVVQAVHQEDLKAASRWWKSTGLGELSFTRDRVMENFLWTIGASFQPQFGYLRKMSTRIYALITTIDDVYDVYGTLDELELFTDVVERWDVNAMERLPYYMQLCFLALYNSVNEMAFDTLKENGFNSIHYLKKGWADLCRSYLLEAKWYYSGYTPSLQEYIENAWISISAPLILVHSYFFVTNPITKEALDLLEDYPNIFRWQAMIVRLADDLGTSKEELERGDTPKSIQCYMNDTGASEDDAREYIRNLISATWMKFNEELAASSPFSETVIHIGMNFARMSQCMYQHGDGHGIEDRETKDRVLALLIHPIPLPKD</sequence>
<dbReference type="Proteomes" id="UP000619265">
    <property type="component" value="Unassembled WGS sequence"/>
</dbReference>
<dbReference type="InterPro" id="IPR050148">
    <property type="entry name" value="Terpene_synthase-like"/>
</dbReference>
<evidence type="ECO:0000259" key="5">
    <source>
        <dbReference type="Pfam" id="PF01397"/>
    </source>
</evidence>
<evidence type="ECO:0000256" key="1">
    <source>
        <dbReference type="ARBA" id="ARBA00001946"/>
    </source>
</evidence>
<keyword evidence="3" id="KW-0460">Magnesium</keyword>
<feature type="non-terminal residue" evidence="7">
    <location>
        <position position="614"/>
    </location>
</feature>
<dbReference type="InterPro" id="IPR008930">
    <property type="entry name" value="Terpenoid_cyclase/PrenylTrfase"/>
</dbReference>
<dbReference type="PANTHER" id="PTHR31225:SF9">
    <property type="entry name" value="TERPENE SYNTHASE 10"/>
    <property type="match status" value="1"/>
</dbReference>
<name>A0A833X029_JUGRE</name>
<keyword evidence="4" id="KW-0456">Lyase</keyword>
<reference evidence="7" key="1">
    <citation type="submission" date="2015-10" db="EMBL/GenBank/DDBJ databases">
        <authorList>
            <person name="Martinez-Garcia P.J."/>
            <person name="Crepeau M.W."/>
            <person name="Puiu D."/>
            <person name="Gonzalez-Ibeas D."/>
            <person name="Whalen J."/>
            <person name="Stevens K."/>
            <person name="Paul R."/>
            <person name="Butterfield T."/>
            <person name="Britton M."/>
            <person name="Reagan R."/>
            <person name="Chakraborty S."/>
            <person name="Walawage S.L."/>
            <person name="Vasquez-Gross H.A."/>
            <person name="Cardeno C."/>
            <person name="Famula R."/>
            <person name="Pratt K."/>
            <person name="Kuruganti S."/>
            <person name="Aradhya M.K."/>
            <person name="Leslie C.A."/>
            <person name="Dandekar A.M."/>
            <person name="Salzberg S.L."/>
            <person name="Wegrzyn J.L."/>
            <person name="Langley C.H."/>
            <person name="Neale D.B."/>
        </authorList>
    </citation>
    <scope>NUCLEOTIDE SEQUENCE</scope>
    <source>
        <tissue evidence="7">Leaves</tissue>
    </source>
</reference>
<dbReference type="GO" id="GO:0010333">
    <property type="term" value="F:terpene synthase activity"/>
    <property type="evidence" value="ECO:0007669"/>
    <property type="project" value="InterPro"/>
</dbReference>
<dbReference type="Pfam" id="PF03936">
    <property type="entry name" value="Terpene_synth_C"/>
    <property type="match status" value="1"/>
</dbReference>
<dbReference type="InterPro" id="IPR034741">
    <property type="entry name" value="Terpene_cyclase-like_1_C"/>
</dbReference>
<organism evidence="7 8">
    <name type="scientific">Juglans regia</name>
    <name type="common">English walnut</name>
    <dbReference type="NCBI Taxonomy" id="51240"/>
    <lineage>
        <taxon>Eukaryota</taxon>
        <taxon>Viridiplantae</taxon>
        <taxon>Streptophyta</taxon>
        <taxon>Embryophyta</taxon>
        <taxon>Tracheophyta</taxon>
        <taxon>Spermatophyta</taxon>
        <taxon>Magnoliopsida</taxon>
        <taxon>eudicotyledons</taxon>
        <taxon>Gunneridae</taxon>
        <taxon>Pentapetalae</taxon>
        <taxon>rosids</taxon>
        <taxon>fabids</taxon>
        <taxon>Fagales</taxon>
        <taxon>Juglandaceae</taxon>
        <taxon>Juglans</taxon>
    </lineage>
</organism>
<evidence type="ECO:0000313" key="8">
    <source>
        <dbReference type="Proteomes" id="UP000619265"/>
    </source>
</evidence>
<dbReference type="Gramene" id="Jr13_27880_p1">
    <property type="protein sequence ID" value="cds.Jr13_27880_p1"/>
    <property type="gene ID" value="Jr13_27880"/>
</dbReference>
<dbReference type="SFLD" id="SFLDG01604">
    <property type="entry name" value="Terpene_Cyclase_Like_1_C_Termi"/>
    <property type="match status" value="1"/>
</dbReference>
<dbReference type="Pfam" id="PF01397">
    <property type="entry name" value="Terpene_synth"/>
    <property type="match status" value="1"/>
</dbReference>
<dbReference type="SFLD" id="SFLDG01014">
    <property type="entry name" value="Terpene_Cyclase_Like_1_N-term"/>
    <property type="match status" value="1"/>
</dbReference>
<dbReference type="SUPFAM" id="SSF48239">
    <property type="entry name" value="Terpenoid cyclases/Protein prenyltransferases"/>
    <property type="match status" value="1"/>
</dbReference>
<evidence type="ECO:0008006" key="9">
    <source>
        <dbReference type="Google" id="ProtNLM"/>
    </source>
</evidence>
<dbReference type="GO" id="GO:0016102">
    <property type="term" value="P:diterpenoid biosynthetic process"/>
    <property type="evidence" value="ECO:0007669"/>
    <property type="project" value="InterPro"/>
</dbReference>
<protein>
    <recommendedName>
        <fullName evidence="9">Myrcene synthase, chloroplastic-like</fullName>
    </recommendedName>
</protein>
<dbReference type="Gene3D" id="1.50.10.130">
    <property type="entry name" value="Terpene synthase, N-terminal domain"/>
    <property type="match status" value="1"/>
</dbReference>
<dbReference type="PANTHER" id="PTHR31225">
    <property type="entry name" value="OS04G0344100 PROTEIN-RELATED"/>
    <property type="match status" value="1"/>
</dbReference>
<keyword evidence="2" id="KW-0479">Metal-binding</keyword>
<evidence type="ECO:0000256" key="3">
    <source>
        <dbReference type="ARBA" id="ARBA00022842"/>
    </source>
</evidence>
<evidence type="ECO:0000256" key="4">
    <source>
        <dbReference type="ARBA" id="ARBA00023239"/>
    </source>
</evidence>
<dbReference type="InterPro" id="IPR008949">
    <property type="entry name" value="Isoprenoid_synthase_dom_sf"/>
</dbReference>
<dbReference type="InterPro" id="IPR005630">
    <property type="entry name" value="Terpene_synthase_metal-bd"/>
</dbReference>
<feature type="domain" description="Terpene synthase N-terminal" evidence="5">
    <location>
        <begin position="83"/>
        <end position="259"/>
    </location>
</feature>
<proteinExistence type="predicted"/>
<dbReference type="FunFam" id="1.10.600.10:FF:000007">
    <property type="entry name" value="Isoprene synthase, chloroplastic"/>
    <property type="match status" value="1"/>
</dbReference>